<name>A0A367W3W8_9PROT</name>
<dbReference type="InterPro" id="IPR027266">
    <property type="entry name" value="TrmE/GcvT-like"/>
</dbReference>
<dbReference type="AlphaFoldDB" id="A0A367W3W8"/>
<protein>
    <recommendedName>
        <fullName evidence="3">Sarcosine oxidase subunit gamma</fullName>
    </recommendedName>
</protein>
<dbReference type="Proteomes" id="UP000253226">
    <property type="component" value="Unassembled WGS sequence"/>
</dbReference>
<sequence length="185" mass="19749">MRDFLLNNVSPFPAKPDANGHAAVHIAPVSAGFVIHVLGNGAPDESGLTKVLGDIAPDLGGGLRSPSPGQWFWVGDCDISQGRFAEIAGHMPAEFALSDQTHGRVRIMLSGAKVRDVLIKGTMVDLADDVFAVGASAMTMIGHIGAMITRTDVECFEIMVLRSFAESLWHELDQMAAEFNQPHGI</sequence>
<evidence type="ECO:0008006" key="3">
    <source>
        <dbReference type="Google" id="ProtNLM"/>
    </source>
</evidence>
<organism evidence="1 2">
    <name type="scientific">Thalassospira profundimaris</name>
    <dbReference type="NCBI Taxonomy" id="502049"/>
    <lineage>
        <taxon>Bacteria</taxon>
        <taxon>Pseudomonadati</taxon>
        <taxon>Pseudomonadota</taxon>
        <taxon>Alphaproteobacteria</taxon>
        <taxon>Rhodospirillales</taxon>
        <taxon>Thalassospiraceae</taxon>
        <taxon>Thalassospira</taxon>
    </lineage>
</organism>
<gene>
    <name evidence="1" type="ORF">TH19_17760</name>
</gene>
<dbReference type="Gene3D" id="3.30.1360.120">
    <property type="entry name" value="Probable tRNA modification gtpase trme, domain 1"/>
    <property type="match status" value="1"/>
</dbReference>
<dbReference type="OrthoDB" id="8098081at2"/>
<comment type="caution">
    <text evidence="1">The sequence shown here is derived from an EMBL/GenBank/DDBJ whole genome shotgun (WGS) entry which is preliminary data.</text>
</comment>
<reference evidence="1 2" key="1">
    <citation type="submission" date="2014-07" db="EMBL/GenBank/DDBJ databases">
        <title>Draft genome sequence of Thalassospira profundimaris 35.</title>
        <authorList>
            <person name="Lai Q."/>
            <person name="Shao Z."/>
        </authorList>
    </citation>
    <scope>NUCLEOTIDE SEQUENCE [LARGE SCALE GENOMIC DNA]</scope>
    <source>
        <strain evidence="1 2">35</strain>
    </source>
</reference>
<dbReference type="Pfam" id="PF04268">
    <property type="entry name" value="SoxG"/>
    <property type="match status" value="1"/>
</dbReference>
<dbReference type="EMBL" id="JPWF01000013">
    <property type="protein sequence ID" value="RCK33032.1"/>
    <property type="molecule type" value="Genomic_DNA"/>
</dbReference>
<evidence type="ECO:0000313" key="1">
    <source>
        <dbReference type="EMBL" id="RCK33032.1"/>
    </source>
</evidence>
<proteinExistence type="predicted"/>
<accession>A0A367W3W8</accession>
<dbReference type="RefSeq" id="WP_114103602.1">
    <property type="nucleotide sequence ID" value="NZ_JPWF01000013.1"/>
</dbReference>
<dbReference type="InterPro" id="IPR007375">
    <property type="entry name" value="SoxG"/>
</dbReference>
<dbReference type="SUPFAM" id="SSF103025">
    <property type="entry name" value="Folate-binding domain"/>
    <property type="match status" value="1"/>
</dbReference>
<evidence type="ECO:0000313" key="2">
    <source>
        <dbReference type="Proteomes" id="UP000253226"/>
    </source>
</evidence>